<evidence type="ECO:0000256" key="3">
    <source>
        <dbReference type="ARBA" id="ARBA00023015"/>
    </source>
</evidence>
<protein>
    <submittedName>
        <fullName evidence="8">DNA-binding death effector domain-containing protein 2</fullName>
    </submittedName>
</protein>
<feature type="domain" description="DED" evidence="7">
    <location>
        <begin position="24"/>
        <end position="118"/>
    </location>
</feature>
<keyword evidence="9" id="KW-1185">Reference proteome</keyword>
<dbReference type="SMART" id="SM00031">
    <property type="entry name" value="DED"/>
    <property type="match status" value="1"/>
</dbReference>
<dbReference type="EMBL" id="AKHW03004229">
    <property type="protein sequence ID" value="KYO30372.1"/>
    <property type="molecule type" value="Genomic_DNA"/>
</dbReference>
<comment type="subcellular location">
    <subcellularLocation>
        <location evidence="1">Nucleus</location>
        <location evidence="1">Nucleolus</location>
    </subcellularLocation>
</comment>
<evidence type="ECO:0000256" key="6">
    <source>
        <dbReference type="ARBA" id="ARBA00023242"/>
    </source>
</evidence>
<organism evidence="8 9">
    <name type="scientific">Alligator mississippiensis</name>
    <name type="common">American alligator</name>
    <dbReference type="NCBI Taxonomy" id="8496"/>
    <lineage>
        <taxon>Eukaryota</taxon>
        <taxon>Metazoa</taxon>
        <taxon>Chordata</taxon>
        <taxon>Craniata</taxon>
        <taxon>Vertebrata</taxon>
        <taxon>Euteleostomi</taxon>
        <taxon>Archelosauria</taxon>
        <taxon>Archosauria</taxon>
        <taxon>Crocodylia</taxon>
        <taxon>Alligatoridae</taxon>
        <taxon>Alligatorinae</taxon>
        <taxon>Alligator</taxon>
    </lineage>
</organism>
<evidence type="ECO:0000313" key="9">
    <source>
        <dbReference type="Proteomes" id="UP000050525"/>
    </source>
</evidence>
<dbReference type="GO" id="GO:0042981">
    <property type="term" value="P:regulation of apoptotic process"/>
    <property type="evidence" value="ECO:0007669"/>
    <property type="project" value="InterPro"/>
</dbReference>
<dbReference type="AlphaFoldDB" id="A0A151N0U6"/>
<dbReference type="GO" id="GO:0005730">
    <property type="term" value="C:nucleolus"/>
    <property type="evidence" value="ECO:0007669"/>
    <property type="project" value="UniProtKB-SubCell"/>
</dbReference>
<evidence type="ECO:0000256" key="2">
    <source>
        <dbReference type="ARBA" id="ARBA00022703"/>
    </source>
</evidence>
<evidence type="ECO:0000256" key="1">
    <source>
        <dbReference type="ARBA" id="ARBA00004604"/>
    </source>
</evidence>
<keyword evidence="3" id="KW-0805">Transcription regulation</keyword>
<dbReference type="GO" id="GO:0003677">
    <property type="term" value="F:DNA binding"/>
    <property type="evidence" value="ECO:0007669"/>
    <property type="project" value="UniProtKB-KW"/>
</dbReference>
<dbReference type="PANTHER" id="PTHR15205">
    <property type="entry name" value="DEATH EFFECTOR DOMAIN-CONTAINING PROTEIN"/>
    <property type="match status" value="1"/>
</dbReference>
<evidence type="ECO:0000313" key="8">
    <source>
        <dbReference type="EMBL" id="KYO30372.1"/>
    </source>
</evidence>
<dbReference type="SUPFAM" id="SSF47986">
    <property type="entry name" value="DEATH domain"/>
    <property type="match status" value="1"/>
</dbReference>
<accession>A0A151N0U6</accession>
<dbReference type="InterPro" id="IPR038856">
    <property type="entry name" value="DEDD/DEDD2"/>
</dbReference>
<keyword evidence="5" id="KW-0804">Transcription</keyword>
<dbReference type="Pfam" id="PF20694">
    <property type="entry name" value="TRADD-like_N"/>
    <property type="match status" value="1"/>
</dbReference>
<name>A0A151N0U6_ALLMI</name>
<proteinExistence type="predicted"/>
<reference evidence="8 9" key="1">
    <citation type="journal article" date="2012" name="Genome Biol.">
        <title>Sequencing three crocodilian genomes to illuminate the evolution of archosaurs and amniotes.</title>
        <authorList>
            <person name="St John J.A."/>
            <person name="Braun E.L."/>
            <person name="Isberg S.R."/>
            <person name="Miles L.G."/>
            <person name="Chong A.Y."/>
            <person name="Gongora J."/>
            <person name="Dalzell P."/>
            <person name="Moran C."/>
            <person name="Bed'hom B."/>
            <person name="Abzhanov A."/>
            <person name="Burgess S.C."/>
            <person name="Cooksey A.M."/>
            <person name="Castoe T.A."/>
            <person name="Crawford N.G."/>
            <person name="Densmore L.D."/>
            <person name="Drew J.C."/>
            <person name="Edwards S.V."/>
            <person name="Faircloth B.C."/>
            <person name="Fujita M.K."/>
            <person name="Greenwold M.J."/>
            <person name="Hoffmann F.G."/>
            <person name="Howard J.M."/>
            <person name="Iguchi T."/>
            <person name="Janes D.E."/>
            <person name="Khan S.Y."/>
            <person name="Kohno S."/>
            <person name="de Koning A.J."/>
            <person name="Lance S.L."/>
            <person name="McCarthy F.M."/>
            <person name="McCormack J.E."/>
            <person name="Merchant M.E."/>
            <person name="Peterson D.G."/>
            <person name="Pollock D.D."/>
            <person name="Pourmand N."/>
            <person name="Raney B.J."/>
            <person name="Roessler K.A."/>
            <person name="Sanford J.R."/>
            <person name="Sawyer R.H."/>
            <person name="Schmidt C.J."/>
            <person name="Triplett E.W."/>
            <person name="Tuberville T.D."/>
            <person name="Venegas-Anaya M."/>
            <person name="Howard J.T."/>
            <person name="Jarvis E.D."/>
            <person name="Guillette L.J.Jr."/>
            <person name="Glenn T.C."/>
            <person name="Green R.E."/>
            <person name="Ray D.A."/>
        </authorList>
    </citation>
    <scope>NUCLEOTIDE SEQUENCE [LARGE SCALE GENOMIC DNA]</scope>
    <source>
        <strain evidence="8">KSC_2009_1</strain>
    </source>
</reference>
<comment type="caution">
    <text evidence="8">The sequence shown here is derived from an EMBL/GenBank/DDBJ whole genome shotgun (WGS) entry which is preliminary data.</text>
</comment>
<dbReference type="STRING" id="8496.A0A151N0U6"/>
<dbReference type="Proteomes" id="UP000050525">
    <property type="component" value="Unassembled WGS sequence"/>
</dbReference>
<gene>
    <name evidence="8" type="primary">DEDD2</name>
    <name evidence="8" type="ORF">Y1Q_0010267</name>
</gene>
<sequence length="335" mass="37459">MAVRRRVAQPWEEEECLEYYGMLSLHRLFEVVGSQLSAADVAVLAFLLDETKPYPPSSPAGPETAPLEVLAPRRTPYNGVELLLELEHRGLCHEGNFRHLLELLRVLTRHDLLPYVTLKRPRTVSPERYTYGPAVSSAEHPVGSCLDAASADPRQDPWETGCVSGKRKRFASPHQGDLWSLSKSCLLKRRCVSCVLCRALARQVRSSSDLWKSKKYRPWPAAGTECDIRLRVRAEYCEHEAVLRQNVASARQHRLERALDVFSQASTVLKARDLGSIICDIKFSELSYLDAFWSDYMSGALLEALKGVFLTESLRPGAPVTLAPALPALPCPPRA</sequence>
<dbReference type="InterPro" id="IPR001875">
    <property type="entry name" value="DED_dom"/>
</dbReference>
<dbReference type="Gene3D" id="1.10.533.10">
    <property type="entry name" value="Death Domain, Fas"/>
    <property type="match status" value="1"/>
</dbReference>
<evidence type="ECO:0000259" key="7">
    <source>
        <dbReference type="PROSITE" id="PS50168"/>
    </source>
</evidence>
<dbReference type="PROSITE" id="PS50168">
    <property type="entry name" value="DED"/>
    <property type="match status" value="1"/>
</dbReference>
<dbReference type="GO" id="GO:0008625">
    <property type="term" value="P:extrinsic apoptotic signaling pathway via death domain receptors"/>
    <property type="evidence" value="ECO:0007669"/>
    <property type="project" value="TreeGrafter"/>
</dbReference>
<keyword evidence="4 8" id="KW-0238">DNA-binding</keyword>
<evidence type="ECO:0000256" key="4">
    <source>
        <dbReference type="ARBA" id="ARBA00023125"/>
    </source>
</evidence>
<evidence type="ECO:0000256" key="5">
    <source>
        <dbReference type="ARBA" id="ARBA00023163"/>
    </source>
</evidence>
<dbReference type="InterPro" id="IPR011029">
    <property type="entry name" value="DEATH-like_dom_sf"/>
</dbReference>
<dbReference type="PANTHER" id="PTHR15205:SF1">
    <property type="entry name" value="DNA-BINDING DEATH EFFECTOR DOMAIN-CONTAINING PROTEIN 2"/>
    <property type="match status" value="1"/>
</dbReference>
<dbReference type="InterPro" id="IPR049341">
    <property type="entry name" value="TRADD-like_N"/>
</dbReference>
<keyword evidence="6" id="KW-0539">Nucleus</keyword>
<keyword evidence="2" id="KW-0053">Apoptosis</keyword>